<accession>A0A540K5B2</accession>
<name>A0A540K5B2_MALBA</name>
<comment type="caution">
    <text evidence="2">The sequence shown here is derived from an EMBL/GenBank/DDBJ whole genome shotgun (WGS) entry which is preliminary data.</text>
</comment>
<dbReference type="Proteomes" id="UP000315295">
    <property type="component" value="Unassembled WGS sequence"/>
</dbReference>
<dbReference type="EMBL" id="VIEB01005204">
    <property type="protein sequence ID" value="TQD69072.1"/>
    <property type="molecule type" value="Genomic_DNA"/>
</dbReference>
<evidence type="ECO:0000256" key="1">
    <source>
        <dbReference type="SAM" id="MobiDB-lite"/>
    </source>
</evidence>
<sequence>MVFRSKVISDMLVVLFIGGLGLFPNNIFLLSAYTTNNLKRLQTAILSKSLERERERQRARGGEAKVGKIKKSQKLRSESGPLVVAVLNGD</sequence>
<dbReference type="AlphaFoldDB" id="A0A540K5B2"/>
<evidence type="ECO:0000313" key="3">
    <source>
        <dbReference type="Proteomes" id="UP000315295"/>
    </source>
</evidence>
<protein>
    <submittedName>
        <fullName evidence="2">Uncharacterized protein</fullName>
    </submittedName>
</protein>
<keyword evidence="3" id="KW-1185">Reference proteome</keyword>
<gene>
    <name evidence="2" type="ORF">C1H46_045395</name>
</gene>
<evidence type="ECO:0000313" key="2">
    <source>
        <dbReference type="EMBL" id="TQD69072.1"/>
    </source>
</evidence>
<proteinExistence type="predicted"/>
<feature type="region of interest" description="Disordered" evidence="1">
    <location>
        <begin position="52"/>
        <end position="78"/>
    </location>
</feature>
<organism evidence="2 3">
    <name type="scientific">Malus baccata</name>
    <name type="common">Siberian crab apple</name>
    <name type="synonym">Pyrus baccata</name>
    <dbReference type="NCBI Taxonomy" id="106549"/>
    <lineage>
        <taxon>Eukaryota</taxon>
        <taxon>Viridiplantae</taxon>
        <taxon>Streptophyta</taxon>
        <taxon>Embryophyta</taxon>
        <taxon>Tracheophyta</taxon>
        <taxon>Spermatophyta</taxon>
        <taxon>Magnoliopsida</taxon>
        <taxon>eudicotyledons</taxon>
        <taxon>Gunneridae</taxon>
        <taxon>Pentapetalae</taxon>
        <taxon>rosids</taxon>
        <taxon>fabids</taxon>
        <taxon>Rosales</taxon>
        <taxon>Rosaceae</taxon>
        <taxon>Amygdaloideae</taxon>
        <taxon>Maleae</taxon>
        <taxon>Malus</taxon>
    </lineage>
</organism>
<reference evidence="2 3" key="1">
    <citation type="journal article" date="2019" name="G3 (Bethesda)">
        <title>Sequencing of a Wild Apple (Malus baccata) Genome Unravels the Differences Between Cultivated and Wild Apple Species Regarding Disease Resistance and Cold Tolerance.</title>
        <authorList>
            <person name="Chen X."/>
        </authorList>
    </citation>
    <scope>NUCLEOTIDE SEQUENCE [LARGE SCALE GENOMIC DNA]</scope>
    <source>
        <strain evidence="3">cv. Shandingzi</strain>
        <tissue evidence="2">Leaves</tissue>
    </source>
</reference>
<feature type="compositionally biased region" description="Basic and acidic residues" evidence="1">
    <location>
        <begin position="52"/>
        <end position="66"/>
    </location>
</feature>